<name>A0ABD5UK55_9EURY</name>
<gene>
    <name evidence="1" type="ORF">ACFQEY_03985</name>
</gene>
<comment type="caution">
    <text evidence="1">The sequence shown here is derived from an EMBL/GenBank/DDBJ whole genome shotgun (WGS) entry which is preliminary data.</text>
</comment>
<evidence type="ECO:0000313" key="2">
    <source>
        <dbReference type="Proteomes" id="UP001596333"/>
    </source>
</evidence>
<sequence>MATTNSGERIRRRDVFVNLAEELQLQRSGVHSAKMAENLFRFEEGRDLVGIGHEAERAIYYETASQSLVAVQFDKHGVYAGVQELLQRELDDPTAWVEAYGSGLVWVHPRYR</sequence>
<dbReference type="AlphaFoldDB" id="A0ABD5UK55"/>
<proteinExistence type="predicted"/>
<evidence type="ECO:0000313" key="1">
    <source>
        <dbReference type="EMBL" id="MFC6888214.1"/>
    </source>
</evidence>
<dbReference type="Proteomes" id="UP001596333">
    <property type="component" value="Unassembled WGS sequence"/>
</dbReference>
<dbReference type="RefSeq" id="WP_379764996.1">
    <property type="nucleotide sequence ID" value="NZ_JBHSXI010000001.1"/>
</dbReference>
<accession>A0ABD5UK55</accession>
<keyword evidence="2" id="KW-1185">Reference proteome</keyword>
<dbReference type="EMBL" id="JBHSXI010000001">
    <property type="protein sequence ID" value="MFC6888214.1"/>
    <property type="molecule type" value="Genomic_DNA"/>
</dbReference>
<protein>
    <submittedName>
        <fullName evidence="1">Uncharacterized protein</fullName>
    </submittedName>
</protein>
<reference evidence="1 2" key="1">
    <citation type="journal article" date="2019" name="Int. J. Syst. Evol. Microbiol.">
        <title>The Global Catalogue of Microorganisms (GCM) 10K type strain sequencing project: providing services to taxonomists for standard genome sequencing and annotation.</title>
        <authorList>
            <consortium name="The Broad Institute Genomics Platform"/>
            <consortium name="The Broad Institute Genome Sequencing Center for Infectious Disease"/>
            <person name="Wu L."/>
            <person name="Ma J."/>
        </authorList>
    </citation>
    <scope>NUCLEOTIDE SEQUENCE [LARGE SCALE GENOMIC DNA]</scope>
    <source>
        <strain evidence="1 2">Y73</strain>
    </source>
</reference>
<organism evidence="1 2">
    <name type="scientific">Halorubrum trueperi</name>
    <dbReference type="NCBI Taxonomy" id="2004704"/>
    <lineage>
        <taxon>Archaea</taxon>
        <taxon>Methanobacteriati</taxon>
        <taxon>Methanobacteriota</taxon>
        <taxon>Stenosarchaea group</taxon>
        <taxon>Halobacteria</taxon>
        <taxon>Halobacteriales</taxon>
        <taxon>Haloferacaceae</taxon>
        <taxon>Halorubrum</taxon>
    </lineage>
</organism>